<dbReference type="Proteomes" id="UP001314169">
    <property type="component" value="Chromosome 2"/>
</dbReference>
<dbReference type="InterPro" id="IPR051110">
    <property type="entry name" value="Ly-6/neurotoxin-like_GPI-ap"/>
</dbReference>
<evidence type="ECO:0000256" key="1">
    <source>
        <dbReference type="ARBA" id="ARBA00022729"/>
    </source>
</evidence>
<dbReference type="Gene3D" id="2.10.60.10">
    <property type="entry name" value="CD59"/>
    <property type="match status" value="1"/>
</dbReference>
<name>A0ABN9ZT53_PIPNA</name>
<feature type="domain" description="Snake toxin/toxin-like" evidence="3">
    <location>
        <begin position="24"/>
        <end position="76"/>
    </location>
</feature>
<gene>
    <name evidence="4" type="ORF">MPIPNATIZW_LOCUS9730</name>
</gene>
<organism evidence="4 5">
    <name type="scientific">Pipistrellus nathusii</name>
    <name type="common">Nathusius' pipistrelle</name>
    <dbReference type="NCBI Taxonomy" id="59473"/>
    <lineage>
        <taxon>Eukaryota</taxon>
        <taxon>Metazoa</taxon>
        <taxon>Chordata</taxon>
        <taxon>Craniata</taxon>
        <taxon>Vertebrata</taxon>
        <taxon>Euteleostomi</taxon>
        <taxon>Mammalia</taxon>
        <taxon>Eutheria</taxon>
        <taxon>Laurasiatheria</taxon>
        <taxon>Chiroptera</taxon>
        <taxon>Yangochiroptera</taxon>
        <taxon>Vespertilionidae</taxon>
        <taxon>Pipistrellus</taxon>
    </lineage>
</organism>
<dbReference type="PANTHER" id="PTHR16983:SF13">
    <property type="entry name" value="LYMPHOCYTE ANTIGEN 6E"/>
    <property type="match status" value="1"/>
</dbReference>
<evidence type="ECO:0000256" key="2">
    <source>
        <dbReference type="SAM" id="SignalP"/>
    </source>
</evidence>
<dbReference type="Pfam" id="PF00087">
    <property type="entry name" value="Toxin_TOLIP"/>
    <property type="match status" value="1"/>
</dbReference>
<protein>
    <recommendedName>
        <fullName evidence="3">Snake toxin/toxin-like domain-containing protein</fullName>
    </recommendedName>
</protein>
<accession>A0ABN9ZT53</accession>
<reference evidence="4" key="1">
    <citation type="submission" date="2023-12" db="EMBL/GenBank/DDBJ databases">
        <authorList>
            <person name="Brown T."/>
        </authorList>
    </citation>
    <scope>NUCLEOTIDE SEQUENCE</scope>
</reference>
<feature type="chain" id="PRO_5045355121" description="Snake toxin/toxin-like domain-containing protein" evidence="2">
    <location>
        <begin position="21"/>
        <end position="119"/>
    </location>
</feature>
<proteinExistence type="predicted"/>
<evidence type="ECO:0000313" key="4">
    <source>
        <dbReference type="EMBL" id="CAK6441424.1"/>
    </source>
</evidence>
<dbReference type="InterPro" id="IPR035076">
    <property type="entry name" value="Toxin/TOLIP"/>
</dbReference>
<dbReference type="CDD" id="cd23543">
    <property type="entry name" value="TFP_LU_ECD_Ly6E"/>
    <property type="match status" value="1"/>
</dbReference>
<keyword evidence="1 2" id="KW-0732">Signal</keyword>
<feature type="signal peptide" evidence="2">
    <location>
        <begin position="1"/>
        <end position="20"/>
    </location>
</feature>
<sequence length="119" mass="12900">MKVFLPVLLAALLGAEQAHSLVRFSCTNQQGNSYCLRPTVCEDTDNYCVTVHAAAGIGNVADFGYSLHKGRSPICPRRLAPLPELPVQLQQRRGLRASPALLGLRLLLSLLARPLTPDP</sequence>
<dbReference type="PANTHER" id="PTHR16983">
    <property type="entry name" value="UPAR/LY6 DOMAIN-CONTAINING PROTEIN"/>
    <property type="match status" value="1"/>
</dbReference>
<keyword evidence="5" id="KW-1185">Reference proteome</keyword>
<dbReference type="EMBL" id="OY882859">
    <property type="protein sequence ID" value="CAK6441424.1"/>
    <property type="molecule type" value="Genomic_DNA"/>
</dbReference>
<dbReference type="InterPro" id="IPR045860">
    <property type="entry name" value="Snake_toxin-like_sf"/>
</dbReference>
<evidence type="ECO:0000259" key="3">
    <source>
        <dbReference type="Pfam" id="PF00087"/>
    </source>
</evidence>
<evidence type="ECO:0000313" key="5">
    <source>
        <dbReference type="Proteomes" id="UP001314169"/>
    </source>
</evidence>